<dbReference type="Proteomes" id="UP000266673">
    <property type="component" value="Unassembled WGS sequence"/>
</dbReference>
<evidence type="ECO:0000313" key="2">
    <source>
        <dbReference type="EMBL" id="RIB30436.1"/>
    </source>
</evidence>
<organism evidence="2 3">
    <name type="scientific">Gigaspora rosea</name>
    <dbReference type="NCBI Taxonomy" id="44941"/>
    <lineage>
        <taxon>Eukaryota</taxon>
        <taxon>Fungi</taxon>
        <taxon>Fungi incertae sedis</taxon>
        <taxon>Mucoromycota</taxon>
        <taxon>Glomeromycotina</taxon>
        <taxon>Glomeromycetes</taxon>
        <taxon>Diversisporales</taxon>
        <taxon>Gigasporaceae</taxon>
        <taxon>Gigaspora</taxon>
    </lineage>
</organism>
<evidence type="ECO:0000313" key="3">
    <source>
        <dbReference type="Proteomes" id="UP000266673"/>
    </source>
</evidence>
<sequence length="110" mass="13417">MSKGYYFWKKSQYKRFLKQKQQQEKQQLYQQWNGIVKHKITRHIPLPPIRYPDQVPDLTKKDQAEPNKNWSSETRLDPPNSEVKPNGRIRLRQSFFNVVRLETPKEMYQL</sequence>
<proteinExistence type="predicted"/>
<name>A0A397WDH5_9GLOM</name>
<evidence type="ECO:0000256" key="1">
    <source>
        <dbReference type="SAM" id="MobiDB-lite"/>
    </source>
</evidence>
<reference evidence="2 3" key="1">
    <citation type="submission" date="2018-06" db="EMBL/GenBank/DDBJ databases">
        <title>Comparative genomics reveals the genomic features of Rhizophagus irregularis, R. cerebriforme, R. diaphanum and Gigaspora rosea, and their symbiotic lifestyle signature.</title>
        <authorList>
            <person name="Morin E."/>
            <person name="San Clemente H."/>
            <person name="Chen E.C.H."/>
            <person name="De La Providencia I."/>
            <person name="Hainaut M."/>
            <person name="Kuo A."/>
            <person name="Kohler A."/>
            <person name="Murat C."/>
            <person name="Tang N."/>
            <person name="Roy S."/>
            <person name="Loubradou J."/>
            <person name="Henrissat B."/>
            <person name="Grigoriev I.V."/>
            <person name="Corradi N."/>
            <person name="Roux C."/>
            <person name="Martin F.M."/>
        </authorList>
    </citation>
    <scope>NUCLEOTIDE SEQUENCE [LARGE SCALE GENOMIC DNA]</scope>
    <source>
        <strain evidence="2 3">DAOM 194757</strain>
    </source>
</reference>
<dbReference type="EMBL" id="QKWP01000013">
    <property type="protein sequence ID" value="RIB30436.1"/>
    <property type="molecule type" value="Genomic_DNA"/>
</dbReference>
<feature type="region of interest" description="Disordered" evidence="1">
    <location>
        <begin position="46"/>
        <end position="87"/>
    </location>
</feature>
<gene>
    <name evidence="2" type="ORF">C2G38_2026873</name>
</gene>
<dbReference type="AlphaFoldDB" id="A0A397WDH5"/>
<comment type="caution">
    <text evidence="2">The sequence shown here is derived from an EMBL/GenBank/DDBJ whole genome shotgun (WGS) entry which is preliminary data.</text>
</comment>
<protein>
    <submittedName>
        <fullName evidence="2">Uncharacterized protein</fullName>
    </submittedName>
</protein>
<accession>A0A397WDH5</accession>
<keyword evidence="3" id="KW-1185">Reference proteome</keyword>